<dbReference type="InterPro" id="IPR007627">
    <property type="entry name" value="RNA_pol_sigma70_r2"/>
</dbReference>
<dbReference type="Proteomes" id="UP000183245">
    <property type="component" value="Unassembled WGS sequence"/>
</dbReference>
<proteinExistence type="inferred from homology"/>
<evidence type="ECO:0000313" key="7">
    <source>
        <dbReference type="Proteomes" id="UP000183245"/>
    </source>
</evidence>
<evidence type="ECO:0000259" key="5">
    <source>
        <dbReference type="Pfam" id="PF04542"/>
    </source>
</evidence>
<dbReference type="SUPFAM" id="SSF88659">
    <property type="entry name" value="Sigma3 and sigma4 domains of RNA polymerase sigma factors"/>
    <property type="match status" value="1"/>
</dbReference>
<feature type="domain" description="RNA polymerase sigma-70 region 2" evidence="5">
    <location>
        <begin position="34"/>
        <end position="101"/>
    </location>
</feature>
<dbReference type="Gene3D" id="1.10.10.10">
    <property type="entry name" value="Winged helix-like DNA-binding domain superfamily/Winged helix DNA-binding domain"/>
    <property type="match status" value="1"/>
</dbReference>
<dbReference type="InterPro" id="IPR036388">
    <property type="entry name" value="WH-like_DNA-bd_sf"/>
</dbReference>
<dbReference type="EMBL" id="MNZT01000007">
    <property type="protein sequence ID" value="OIP99882.1"/>
    <property type="molecule type" value="Genomic_DNA"/>
</dbReference>
<dbReference type="STRING" id="1817892.AUK40_00370"/>
<dbReference type="PANTHER" id="PTHR43133">
    <property type="entry name" value="RNA POLYMERASE ECF-TYPE SIGMA FACTO"/>
    <property type="match status" value="1"/>
</dbReference>
<name>A0A1J5IZM3_9BACT</name>
<dbReference type="Pfam" id="PF04542">
    <property type="entry name" value="Sigma70_r2"/>
    <property type="match status" value="1"/>
</dbReference>
<comment type="similarity">
    <text evidence="1">Belongs to the sigma-70 factor family. ECF subfamily.</text>
</comment>
<sequence length="203" mass="23783">MHNSSHPSYQRISLQDEQQLVADAQKDLRHFQTLYEIYFARIYKYCYLHTLDSAEAEDLTSQTFLRALEAFPGFVWKEVPFGAWLYTMAGNLVKNHYRNRKHTISLDEMPELSQSQTTVGWDMLNATERKLVVRELLKDLAASCKYVLILRFFEEFTYDMIAQRTESTEAACKMQVKRCLERLRQEVLLKTPEIAATHAAFVK</sequence>
<protein>
    <recommendedName>
        <fullName evidence="5">RNA polymerase sigma-70 region 2 domain-containing protein</fullName>
    </recommendedName>
</protein>
<dbReference type="GO" id="GO:0006352">
    <property type="term" value="P:DNA-templated transcription initiation"/>
    <property type="evidence" value="ECO:0007669"/>
    <property type="project" value="InterPro"/>
</dbReference>
<dbReference type="GO" id="GO:0016987">
    <property type="term" value="F:sigma factor activity"/>
    <property type="evidence" value="ECO:0007669"/>
    <property type="project" value="UniProtKB-KW"/>
</dbReference>
<gene>
    <name evidence="6" type="ORF">AUK40_00370</name>
</gene>
<dbReference type="InterPro" id="IPR013324">
    <property type="entry name" value="RNA_pol_sigma_r3/r4-like"/>
</dbReference>
<dbReference type="InterPro" id="IPR039425">
    <property type="entry name" value="RNA_pol_sigma-70-like"/>
</dbReference>
<accession>A0A1J5IZM3</accession>
<dbReference type="InterPro" id="IPR014284">
    <property type="entry name" value="RNA_pol_sigma-70_dom"/>
</dbReference>
<dbReference type="PANTHER" id="PTHR43133:SF60">
    <property type="entry name" value="RNA POLYMERASE SIGMA FACTOR SIGV"/>
    <property type="match status" value="1"/>
</dbReference>
<evidence type="ECO:0000256" key="4">
    <source>
        <dbReference type="ARBA" id="ARBA00023163"/>
    </source>
</evidence>
<dbReference type="NCBIfam" id="TIGR02937">
    <property type="entry name" value="sigma70-ECF"/>
    <property type="match status" value="1"/>
</dbReference>
<keyword evidence="4" id="KW-0804">Transcription</keyword>
<keyword evidence="2" id="KW-0805">Transcription regulation</keyword>
<dbReference type="Gene3D" id="1.10.1740.10">
    <property type="match status" value="1"/>
</dbReference>
<dbReference type="SUPFAM" id="SSF88946">
    <property type="entry name" value="Sigma2 domain of RNA polymerase sigma factors"/>
    <property type="match status" value="1"/>
</dbReference>
<evidence type="ECO:0000256" key="1">
    <source>
        <dbReference type="ARBA" id="ARBA00010641"/>
    </source>
</evidence>
<evidence type="ECO:0000313" key="6">
    <source>
        <dbReference type="EMBL" id="OIP99882.1"/>
    </source>
</evidence>
<evidence type="ECO:0000256" key="3">
    <source>
        <dbReference type="ARBA" id="ARBA00023082"/>
    </source>
</evidence>
<dbReference type="AlphaFoldDB" id="A0A1J5IZM3"/>
<organism evidence="6 7">
    <name type="scientific">Candidatus Wirthbacteria bacterium CG2_30_54_11</name>
    <dbReference type="NCBI Taxonomy" id="1817892"/>
    <lineage>
        <taxon>Bacteria</taxon>
        <taxon>Candidatus Wirthbacteria</taxon>
    </lineage>
</organism>
<dbReference type="InterPro" id="IPR013325">
    <property type="entry name" value="RNA_pol_sigma_r2"/>
</dbReference>
<comment type="caution">
    <text evidence="6">The sequence shown here is derived from an EMBL/GenBank/DDBJ whole genome shotgun (WGS) entry which is preliminary data.</text>
</comment>
<reference evidence="6 7" key="1">
    <citation type="journal article" date="2016" name="Environ. Microbiol.">
        <title>Genomic resolution of a cold subsurface aquifer community provides metabolic insights for novel microbes adapted to high CO concentrations.</title>
        <authorList>
            <person name="Probst A.J."/>
            <person name="Castelle C.J."/>
            <person name="Singh A."/>
            <person name="Brown C.T."/>
            <person name="Anantharaman K."/>
            <person name="Sharon I."/>
            <person name="Hug L.A."/>
            <person name="Burstein D."/>
            <person name="Emerson J.B."/>
            <person name="Thomas B.C."/>
            <person name="Banfield J.F."/>
        </authorList>
    </citation>
    <scope>NUCLEOTIDE SEQUENCE [LARGE SCALE GENOMIC DNA]</scope>
    <source>
        <strain evidence="6">CG2_30_54_11</strain>
    </source>
</reference>
<evidence type="ECO:0000256" key="2">
    <source>
        <dbReference type="ARBA" id="ARBA00023015"/>
    </source>
</evidence>
<keyword evidence="3" id="KW-0731">Sigma factor</keyword>